<protein>
    <submittedName>
        <fullName evidence="1">Uncharacterized protein</fullName>
    </submittedName>
</protein>
<dbReference type="KEGG" id="rsi:Runsl_4453"/>
<proteinExistence type="predicted"/>
<evidence type="ECO:0000313" key="1">
    <source>
        <dbReference type="EMBL" id="AEI50778.1"/>
    </source>
</evidence>
<sequence>MDAKDELRMSERTAAAVPNGYELRKMAGLPKQELKTNN</sequence>
<dbReference type="AlphaFoldDB" id="A0A7U4E7L4"/>
<reference evidence="2" key="1">
    <citation type="submission" date="2011-06" db="EMBL/GenBank/DDBJ databases">
        <title>The complete genome of chromosome of Runella slithyformis DSM 19594.</title>
        <authorList>
            <consortium name="US DOE Joint Genome Institute (JGI-PGF)"/>
            <person name="Lucas S."/>
            <person name="Han J."/>
            <person name="Lapidus A."/>
            <person name="Bruce D."/>
            <person name="Goodwin L."/>
            <person name="Pitluck S."/>
            <person name="Peters L."/>
            <person name="Kyrpides N."/>
            <person name="Mavromatis K."/>
            <person name="Ivanova N."/>
            <person name="Ovchinnikova G."/>
            <person name="Zhang X."/>
            <person name="Misra M."/>
            <person name="Detter J.C."/>
            <person name="Tapia R."/>
            <person name="Han C."/>
            <person name="Land M."/>
            <person name="Hauser L."/>
            <person name="Markowitz V."/>
            <person name="Cheng J.-F."/>
            <person name="Hugenholtz P."/>
            <person name="Woyke T."/>
            <person name="Wu D."/>
            <person name="Tindall B."/>
            <person name="Faehrich R."/>
            <person name="Brambilla E."/>
            <person name="Klenk H.-P."/>
            <person name="Eisen J.A."/>
        </authorList>
    </citation>
    <scope>NUCLEOTIDE SEQUENCE [LARGE SCALE GENOMIC DNA]</scope>
    <source>
        <strain evidence="2">ATCC 29530 / DSM 19594 / LMG 11500 / NCIMB 11436 / LSU 4</strain>
    </source>
</reference>
<reference evidence="1 2" key="2">
    <citation type="journal article" date="2012" name="Stand. Genomic Sci.">
        <title>Complete genome sequence of the aquatic bacterium Runella slithyformis type strain (LSU 4(T)).</title>
        <authorList>
            <person name="Copeland A."/>
            <person name="Zhang X."/>
            <person name="Misra M."/>
            <person name="Lapidus A."/>
            <person name="Nolan M."/>
            <person name="Lucas S."/>
            <person name="Deshpande S."/>
            <person name="Cheng J.F."/>
            <person name="Tapia R."/>
            <person name="Goodwin L.A."/>
            <person name="Pitluck S."/>
            <person name="Liolios K."/>
            <person name="Pagani I."/>
            <person name="Ivanova N."/>
            <person name="Mikhailova N."/>
            <person name="Pati A."/>
            <person name="Chen A."/>
            <person name="Palaniappan K."/>
            <person name="Land M."/>
            <person name="Hauser L."/>
            <person name="Pan C."/>
            <person name="Jeffries C.D."/>
            <person name="Detter J.C."/>
            <person name="Brambilla E.M."/>
            <person name="Rohde M."/>
            <person name="Djao O.D."/>
            <person name="Goker M."/>
            <person name="Sikorski J."/>
            <person name="Tindall B.J."/>
            <person name="Woyke T."/>
            <person name="Bristow J."/>
            <person name="Eisen J.A."/>
            <person name="Markowitz V."/>
            <person name="Hugenholtz P."/>
            <person name="Kyrpides N.C."/>
            <person name="Klenk H.P."/>
            <person name="Mavromatis K."/>
        </authorList>
    </citation>
    <scope>NUCLEOTIDE SEQUENCE [LARGE SCALE GENOMIC DNA]</scope>
    <source>
        <strain evidence="2">ATCC 29530 / DSM 19594 / LMG 11500 / NCIMB 11436 / LSU 4</strain>
    </source>
</reference>
<evidence type="ECO:0000313" key="2">
    <source>
        <dbReference type="Proteomes" id="UP000000493"/>
    </source>
</evidence>
<dbReference type="Proteomes" id="UP000000493">
    <property type="component" value="Chromosome"/>
</dbReference>
<dbReference type="EMBL" id="CP002859">
    <property type="protein sequence ID" value="AEI50778.1"/>
    <property type="molecule type" value="Genomic_DNA"/>
</dbReference>
<organism evidence="1 2">
    <name type="scientific">Runella slithyformis (strain ATCC 29530 / DSM 19594 / LMG 11500 / NCIMB 11436 / LSU 4)</name>
    <dbReference type="NCBI Taxonomy" id="761193"/>
    <lineage>
        <taxon>Bacteria</taxon>
        <taxon>Pseudomonadati</taxon>
        <taxon>Bacteroidota</taxon>
        <taxon>Cytophagia</taxon>
        <taxon>Cytophagales</taxon>
        <taxon>Spirosomataceae</taxon>
        <taxon>Runella</taxon>
    </lineage>
</organism>
<name>A0A7U4E7L4_RUNSL</name>
<keyword evidence="2" id="KW-1185">Reference proteome</keyword>
<gene>
    <name evidence="1" type="ordered locus">Runsl_4453</name>
</gene>
<accession>A0A7U4E7L4</accession>